<dbReference type="InterPro" id="IPR012727">
    <property type="entry name" value="Gly_oxidase_ThiO"/>
</dbReference>
<name>A0A8J3C951_9PSEU</name>
<reference evidence="8" key="1">
    <citation type="journal article" date="2014" name="Int. J. Syst. Evol. Microbiol.">
        <title>Complete genome sequence of Corynebacterium casei LMG S-19264T (=DSM 44701T), isolated from a smear-ripened cheese.</title>
        <authorList>
            <consortium name="US DOE Joint Genome Institute (JGI-PGF)"/>
            <person name="Walter F."/>
            <person name="Albersmeier A."/>
            <person name="Kalinowski J."/>
            <person name="Ruckert C."/>
        </authorList>
    </citation>
    <scope>NUCLEOTIDE SEQUENCE</scope>
    <source>
        <strain evidence="8">CGMCC 4.5737</strain>
    </source>
</reference>
<keyword evidence="3" id="KW-0560">Oxidoreductase</keyword>
<dbReference type="RefSeq" id="WP_189055038.1">
    <property type="nucleotide sequence ID" value="NZ_BMMK01000004.1"/>
</dbReference>
<evidence type="ECO:0000256" key="1">
    <source>
        <dbReference type="ARBA" id="ARBA00004948"/>
    </source>
</evidence>
<comment type="catalytic activity">
    <reaction evidence="4">
        <text>glycine + O2 + H2O = glyoxylate + H2O2 + NH4(+)</text>
        <dbReference type="Rhea" id="RHEA:11532"/>
        <dbReference type="ChEBI" id="CHEBI:15377"/>
        <dbReference type="ChEBI" id="CHEBI:15379"/>
        <dbReference type="ChEBI" id="CHEBI:16240"/>
        <dbReference type="ChEBI" id="CHEBI:28938"/>
        <dbReference type="ChEBI" id="CHEBI:36655"/>
        <dbReference type="ChEBI" id="CHEBI:57305"/>
        <dbReference type="EC" id="1.4.3.19"/>
    </reaction>
</comment>
<feature type="domain" description="FAD dependent oxidoreductase" evidence="7">
    <location>
        <begin position="28"/>
        <end position="367"/>
    </location>
</feature>
<dbReference type="EC" id="1.4.3.19" evidence="5"/>
<dbReference type="Pfam" id="PF01266">
    <property type="entry name" value="DAO"/>
    <property type="match status" value="1"/>
</dbReference>
<dbReference type="Proteomes" id="UP000637578">
    <property type="component" value="Unassembled WGS sequence"/>
</dbReference>
<gene>
    <name evidence="8" type="primary">thiO</name>
    <name evidence="8" type="ORF">GCM10012275_13650</name>
</gene>
<evidence type="ECO:0000256" key="4">
    <source>
        <dbReference type="ARBA" id="ARBA00049872"/>
    </source>
</evidence>
<dbReference type="GO" id="GO:0005737">
    <property type="term" value="C:cytoplasm"/>
    <property type="evidence" value="ECO:0007669"/>
    <property type="project" value="TreeGrafter"/>
</dbReference>
<dbReference type="PANTHER" id="PTHR13847:SF289">
    <property type="entry name" value="GLYCINE OXIDASE"/>
    <property type="match status" value="1"/>
</dbReference>
<dbReference type="GO" id="GO:0043799">
    <property type="term" value="F:glycine oxidase activity"/>
    <property type="evidence" value="ECO:0007669"/>
    <property type="project" value="UniProtKB-EC"/>
</dbReference>
<evidence type="ECO:0000313" key="8">
    <source>
        <dbReference type="EMBL" id="GGM43897.1"/>
    </source>
</evidence>
<dbReference type="Gene3D" id="3.50.50.60">
    <property type="entry name" value="FAD/NAD(P)-binding domain"/>
    <property type="match status" value="1"/>
</dbReference>
<dbReference type="EMBL" id="BMMK01000004">
    <property type="protein sequence ID" value="GGM43897.1"/>
    <property type="molecule type" value="Genomic_DNA"/>
</dbReference>
<evidence type="ECO:0000256" key="2">
    <source>
        <dbReference type="ARBA" id="ARBA00022977"/>
    </source>
</evidence>
<keyword evidence="2" id="KW-0784">Thiamine biosynthesis</keyword>
<sequence>MVSSVGAGDVAAGEAPHLSTDRNGHRPRVLVVGAGVVGLSVAWRAAAAGLPVTVVDPAPARAASRVAGGMLAPVCEAWPGEEPVLELGLASLARWPDFATQLAVASDTELPLCTAGTVAVAVDHADAQVLRELADYLAGQGVAATPMTGRQLRQLEPSLGPNVRSGLFAPGDLSVDNEILMNALHAACVRSGVDFHDGTVCEVRPGGALLDDGSALDAGTVVICAGAWSGQLYPALRGLIRPVKGEILRMRTRRGALPPPTRTVRALVEGRPLYAVPRPWGLVLGATQYEAGFDADVTVGGVRDLLRDSELVLPGLAEYALEECSVGFRAGSPDNLPLIGELEPGVLVAAGHHRNGLLLAPITADAVLALLRGQAPPEPVRPADPARATVPAG</sequence>
<evidence type="ECO:0000256" key="6">
    <source>
        <dbReference type="SAM" id="MobiDB-lite"/>
    </source>
</evidence>
<feature type="region of interest" description="Disordered" evidence="6">
    <location>
        <begin position="1"/>
        <end position="24"/>
    </location>
</feature>
<dbReference type="UniPathway" id="UPA00060"/>
<reference evidence="8" key="2">
    <citation type="submission" date="2020-09" db="EMBL/GenBank/DDBJ databases">
        <authorList>
            <person name="Sun Q."/>
            <person name="Zhou Y."/>
        </authorList>
    </citation>
    <scope>NUCLEOTIDE SEQUENCE</scope>
    <source>
        <strain evidence="8">CGMCC 4.5737</strain>
    </source>
</reference>
<organism evidence="8 9">
    <name type="scientific">Longimycelium tulufanense</name>
    <dbReference type="NCBI Taxonomy" id="907463"/>
    <lineage>
        <taxon>Bacteria</taxon>
        <taxon>Bacillati</taxon>
        <taxon>Actinomycetota</taxon>
        <taxon>Actinomycetes</taxon>
        <taxon>Pseudonocardiales</taxon>
        <taxon>Pseudonocardiaceae</taxon>
        <taxon>Longimycelium</taxon>
    </lineage>
</organism>
<evidence type="ECO:0000256" key="3">
    <source>
        <dbReference type="ARBA" id="ARBA00023002"/>
    </source>
</evidence>
<evidence type="ECO:0000313" key="9">
    <source>
        <dbReference type="Proteomes" id="UP000637578"/>
    </source>
</evidence>
<comment type="caution">
    <text evidence="8">The sequence shown here is derived from an EMBL/GenBank/DDBJ whole genome shotgun (WGS) entry which is preliminary data.</text>
</comment>
<dbReference type="InterPro" id="IPR036188">
    <property type="entry name" value="FAD/NAD-bd_sf"/>
</dbReference>
<dbReference type="GO" id="GO:0050660">
    <property type="term" value="F:flavin adenine dinucleotide binding"/>
    <property type="evidence" value="ECO:0007669"/>
    <property type="project" value="InterPro"/>
</dbReference>
<dbReference type="PANTHER" id="PTHR13847">
    <property type="entry name" value="SARCOSINE DEHYDROGENASE-RELATED"/>
    <property type="match status" value="1"/>
</dbReference>
<protein>
    <recommendedName>
        <fullName evidence="5">glycine oxidase</fullName>
        <ecNumber evidence="5">1.4.3.19</ecNumber>
    </recommendedName>
</protein>
<proteinExistence type="predicted"/>
<dbReference type="GO" id="GO:0009229">
    <property type="term" value="P:thiamine diphosphate biosynthetic process"/>
    <property type="evidence" value="ECO:0007669"/>
    <property type="project" value="UniProtKB-UniPathway"/>
</dbReference>
<dbReference type="InterPro" id="IPR006076">
    <property type="entry name" value="FAD-dep_OxRdtase"/>
</dbReference>
<evidence type="ECO:0000259" key="7">
    <source>
        <dbReference type="Pfam" id="PF01266"/>
    </source>
</evidence>
<dbReference type="SUPFAM" id="SSF54373">
    <property type="entry name" value="FAD-linked reductases, C-terminal domain"/>
    <property type="match status" value="1"/>
</dbReference>
<dbReference type="SUPFAM" id="SSF51905">
    <property type="entry name" value="FAD/NAD(P)-binding domain"/>
    <property type="match status" value="1"/>
</dbReference>
<comment type="pathway">
    <text evidence="1">Cofactor biosynthesis; thiamine diphosphate biosynthesis.</text>
</comment>
<dbReference type="Gene3D" id="3.30.9.10">
    <property type="entry name" value="D-Amino Acid Oxidase, subunit A, domain 2"/>
    <property type="match status" value="1"/>
</dbReference>
<dbReference type="GO" id="GO:0009228">
    <property type="term" value="P:thiamine biosynthetic process"/>
    <property type="evidence" value="ECO:0007669"/>
    <property type="project" value="UniProtKB-KW"/>
</dbReference>
<keyword evidence="9" id="KW-1185">Reference proteome</keyword>
<dbReference type="NCBIfam" id="TIGR02352">
    <property type="entry name" value="thiamin_ThiO"/>
    <property type="match status" value="1"/>
</dbReference>
<dbReference type="AlphaFoldDB" id="A0A8J3C951"/>
<accession>A0A8J3C951</accession>
<evidence type="ECO:0000256" key="5">
    <source>
        <dbReference type="ARBA" id="ARBA00050018"/>
    </source>
</evidence>